<evidence type="ECO:0000313" key="2">
    <source>
        <dbReference type="Proteomes" id="UP000267821"/>
    </source>
</evidence>
<sequence length="165" mass="19100">MEGGGSNCIPLTARGIVGRNWLGWLYQEKRLEILISQPDTVIVIGAKVGYLEALSWRVLGFGQIYRIYLKKMGNIWGWPRLPGTRLPPCEGGLQTKKLYSTAHIYKCTYRYILRTYSNAWHAAYDVRAVPTQLPCNLPSHISFYLFHFLTYQRYFNHVCGQSRHQ</sequence>
<keyword evidence="2" id="KW-1185">Reference proteome</keyword>
<organism evidence="1 2">
    <name type="scientific">Terfezia boudieri ATCC MYA-4762</name>
    <dbReference type="NCBI Taxonomy" id="1051890"/>
    <lineage>
        <taxon>Eukaryota</taxon>
        <taxon>Fungi</taxon>
        <taxon>Dikarya</taxon>
        <taxon>Ascomycota</taxon>
        <taxon>Pezizomycotina</taxon>
        <taxon>Pezizomycetes</taxon>
        <taxon>Pezizales</taxon>
        <taxon>Pezizaceae</taxon>
        <taxon>Terfezia</taxon>
    </lineage>
</organism>
<protein>
    <submittedName>
        <fullName evidence="1">Uncharacterized protein</fullName>
    </submittedName>
</protein>
<dbReference type="InParanoid" id="A0A3N4LEH7"/>
<accession>A0A3N4LEH7</accession>
<proteinExistence type="predicted"/>
<reference evidence="1 2" key="1">
    <citation type="journal article" date="2018" name="Nat. Ecol. Evol.">
        <title>Pezizomycetes genomes reveal the molecular basis of ectomycorrhizal truffle lifestyle.</title>
        <authorList>
            <person name="Murat C."/>
            <person name="Payen T."/>
            <person name="Noel B."/>
            <person name="Kuo A."/>
            <person name="Morin E."/>
            <person name="Chen J."/>
            <person name="Kohler A."/>
            <person name="Krizsan K."/>
            <person name="Balestrini R."/>
            <person name="Da Silva C."/>
            <person name="Montanini B."/>
            <person name="Hainaut M."/>
            <person name="Levati E."/>
            <person name="Barry K.W."/>
            <person name="Belfiori B."/>
            <person name="Cichocki N."/>
            <person name="Clum A."/>
            <person name="Dockter R.B."/>
            <person name="Fauchery L."/>
            <person name="Guy J."/>
            <person name="Iotti M."/>
            <person name="Le Tacon F."/>
            <person name="Lindquist E.A."/>
            <person name="Lipzen A."/>
            <person name="Malagnac F."/>
            <person name="Mello A."/>
            <person name="Molinier V."/>
            <person name="Miyauchi S."/>
            <person name="Poulain J."/>
            <person name="Riccioni C."/>
            <person name="Rubini A."/>
            <person name="Sitrit Y."/>
            <person name="Splivallo R."/>
            <person name="Traeger S."/>
            <person name="Wang M."/>
            <person name="Zifcakova L."/>
            <person name="Wipf D."/>
            <person name="Zambonelli A."/>
            <person name="Paolocci F."/>
            <person name="Nowrousian M."/>
            <person name="Ottonello S."/>
            <person name="Baldrian P."/>
            <person name="Spatafora J.W."/>
            <person name="Henrissat B."/>
            <person name="Nagy L.G."/>
            <person name="Aury J.M."/>
            <person name="Wincker P."/>
            <person name="Grigoriev I.V."/>
            <person name="Bonfante P."/>
            <person name="Martin F.M."/>
        </authorList>
    </citation>
    <scope>NUCLEOTIDE SEQUENCE [LARGE SCALE GENOMIC DNA]</scope>
    <source>
        <strain evidence="1 2">ATCC MYA-4762</strain>
    </source>
</reference>
<dbReference type="Proteomes" id="UP000267821">
    <property type="component" value="Unassembled WGS sequence"/>
</dbReference>
<dbReference type="EMBL" id="ML121561">
    <property type="protein sequence ID" value="RPB21290.1"/>
    <property type="molecule type" value="Genomic_DNA"/>
</dbReference>
<gene>
    <name evidence="1" type="ORF">L211DRAFT_448050</name>
</gene>
<dbReference type="AlphaFoldDB" id="A0A3N4LEH7"/>
<name>A0A3N4LEH7_9PEZI</name>
<evidence type="ECO:0000313" key="1">
    <source>
        <dbReference type="EMBL" id="RPB21290.1"/>
    </source>
</evidence>